<evidence type="ECO:0000256" key="1">
    <source>
        <dbReference type="ARBA" id="ARBA00022572"/>
    </source>
</evidence>
<comment type="caution">
    <text evidence="3">Lacks conserved residue(s) required for the propagation of feature annotation.</text>
</comment>
<evidence type="ECO:0000256" key="4">
    <source>
        <dbReference type="SAM" id="SignalP"/>
    </source>
</evidence>
<evidence type="ECO:0000313" key="7">
    <source>
        <dbReference type="Proteomes" id="UP001634394"/>
    </source>
</evidence>
<dbReference type="InterPro" id="IPR000001">
    <property type="entry name" value="Kringle"/>
</dbReference>
<dbReference type="CDD" id="cd00108">
    <property type="entry name" value="KR"/>
    <property type="match status" value="1"/>
</dbReference>
<keyword evidence="1 3" id="KW-0420">Kringle</keyword>
<evidence type="ECO:0000256" key="2">
    <source>
        <dbReference type="ARBA" id="ARBA00023157"/>
    </source>
</evidence>
<dbReference type="Pfam" id="PF00051">
    <property type="entry name" value="Kringle"/>
    <property type="match status" value="1"/>
</dbReference>
<organism evidence="6 7">
    <name type="scientific">Sinanodonta woodiana</name>
    <name type="common">Chinese pond mussel</name>
    <name type="synonym">Anodonta woodiana</name>
    <dbReference type="NCBI Taxonomy" id="1069815"/>
    <lineage>
        <taxon>Eukaryota</taxon>
        <taxon>Metazoa</taxon>
        <taxon>Spiralia</taxon>
        <taxon>Lophotrochozoa</taxon>
        <taxon>Mollusca</taxon>
        <taxon>Bivalvia</taxon>
        <taxon>Autobranchia</taxon>
        <taxon>Heteroconchia</taxon>
        <taxon>Palaeoheterodonta</taxon>
        <taxon>Unionida</taxon>
        <taxon>Unionoidea</taxon>
        <taxon>Unionidae</taxon>
        <taxon>Unioninae</taxon>
        <taxon>Sinanodonta</taxon>
    </lineage>
</organism>
<keyword evidence="7" id="KW-1185">Reference proteome</keyword>
<keyword evidence="2 3" id="KW-1015">Disulfide bond</keyword>
<dbReference type="Proteomes" id="UP001634394">
    <property type="component" value="Unassembled WGS sequence"/>
</dbReference>
<evidence type="ECO:0000313" key="6">
    <source>
        <dbReference type="EMBL" id="KAL3890060.1"/>
    </source>
</evidence>
<protein>
    <recommendedName>
        <fullName evidence="5">Kringle domain-containing protein</fullName>
    </recommendedName>
</protein>
<dbReference type="PANTHER" id="PTHR24261:SF7">
    <property type="entry name" value="KRINGLE DOMAIN-CONTAINING PROTEIN"/>
    <property type="match status" value="1"/>
</dbReference>
<dbReference type="InterPro" id="IPR050759">
    <property type="entry name" value="Serine_protease_kringle"/>
</dbReference>
<gene>
    <name evidence="6" type="ORF">ACJMK2_002357</name>
</gene>
<dbReference type="InterPro" id="IPR038178">
    <property type="entry name" value="Kringle_sf"/>
</dbReference>
<dbReference type="Gene3D" id="2.40.20.10">
    <property type="entry name" value="Plasminogen Kringle 4"/>
    <property type="match status" value="1"/>
</dbReference>
<dbReference type="AlphaFoldDB" id="A0ABD3XV47"/>
<comment type="caution">
    <text evidence="6">The sequence shown here is derived from an EMBL/GenBank/DDBJ whole genome shotgun (WGS) entry which is preliminary data.</text>
</comment>
<dbReference type="PANTHER" id="PTHR24261">
    <property type="entry name" value="PLASMINOGEN-RELATED"/>
    <property type="match status" value="1"/>
</dbReference>
<dbReference type="SMART" id="SM00130">
    <property type="entry name" value="KR"/>
    <property type="match status" value="1"/>
</dbReference>
<evidence type="ECO:0000256" key="3">
    <source>
        <dbReference type="PROSITE-ProRule" id="PRU00121"/>
    </source>
</evidence>
<proteinExistence type="predicted"/>
<dbReference type="InterPro" id="IPR013806">
    <property type="entry name" value="Kringle-like"/>
</dbReference>
<dbReference type="PROSITE" id="PS50070">
    <property type="entry name" value="KRINGLE_2"/>
    <property type="match status" value="1"/>
</dbReference>
<dbReference type="EMBL" id="JBJQND010000001">
    <property type="protein sequence ID" value="KAL3890060.1"/>
    <property type="molecule type" value="Genomic_DNA"/>
</dbReference>
<evidence type="ECO:0000259" key="5">
    <source>
        <dbReference type="PROSITE" id="PS50070"/>
    </source>
</evidence>
<feature type="disulfide bond" evidence="3">
    <location>
        <begin position="101"/>
        <end position="140"/>
    </location>
</feature>
<feature type="domain" description="Kringle" evidence="5">
    <location>
        <begin position="80"/>
        <end position="157"/>
    </location>
</feature>
<dbReference type="PRINTS" id="PR00018">
    <property type="entry name" value="KRINGLE"/>
</dbReference>
<feature type="chain" id="PRO_5044765556" description="Kringle domain-containing protein" evidence="4">
    <location>
        <begin position="18"/>
        <end position="160"/>
    </location>
</feature>
<sequence length="160" mass="17865">MFLCICSLVITITCVDAAQVLSSEKVDVKDLAKRYLKLLESELQTCVATVSVACKKESVLTQLAALQKTLTDFESEITPDCYTNSQEYIGKRNTTISGHVCQKWKDQTPHEHPYYIFPDGSAENAGNYCRDPSNSGTPWCLTENPKTRDEDCSVPRCDTL</sequence>
<feature type="signal peptide" evidence="4">
    <location>
        <begin position="1"/>
        <end position="17"/>
    </location>
</feature>
<reference evidence="6 7" key="1">
    <citation type="submission" date="2024-11" db="EMBL/GenBank/DDBJ databases">
        <title>Chromosome-level genome assembly of the freshwater bivalve Anodonta woodiana.</title>
        <authorList>
            <person name="Chen X."/>
        </authorList>
    </citation>
    <scope>NUCLEOTIDE SEQUENCE [LARGE SCALE GENOMIC DNA]</scope>
    <source>
        <strain evidence="6">MN2024</strain>
        <tissue evidence="6">Gills</tissue>
    </source>
</reference>
<feature type="disulfide bond" evidence="3">
    <location>
        <begin position="129"/>
        <end position="152"/>
    </location>
</feature>
<accession>A0ABD3XV47</accession>
<keyword evidence="4" id="KW-0732">Signal</keyword>
<dbReference type="SUPFAM" id="SSF57440">
    <property type="entry name" value="Kringle-like"/>
    <property type="match status" value="1"/>
</dbReference>
<name>A0ABD3XV47_SINWO</name>